<sequence>MEKGKADYGNWVSNYVLQLLVIVTLGAVVVLAAVEWAFHQPVVTGLAALLVVLMLAMLVYMWLCRRAFAFDGGGLMGMFHAHLVEHLDWDGRGTLLDVGCGSGALSIRCAKQFPEAEVVGIDYWGKMWNYGKAQCECNAAAESVANRIRFERGDAARLAFADDAFDAVVSNFVFHEVKTQPDKQQLVLEALRVLKPGGSFAFQDLFDSKMVYGDIRRLFDRLRADGYTDLHYIGQVERQGFVPRFLRAPWMICHIGLIYGRKPGGQA</sequence>
<feature type="domain" description="Methyltransferase type 11" evidence="2">
    <location>
        <begin position="96"/>
        <end position="202"/>
    </location>
</feature>
<dbReference type="PANTHER" id="PTHR43591:SF24">
    <property type="entry name" value="2-METHOXY-6-POLYPRENYL-1,4-BENZOQUINOL METHYLASE, MITOCHONDRIAL"/>
    <property type="match status" value="1"/>
</dbReference>
<dbReference type="RefSeq" id="WP_027951552.1">
    <property type="nucleotide sequence ID" value="NZ_JADU01000001.1"/>
</dbReference>
<evidence type="ECO:0000313" key="4">
    <source>
        <dbReference type="Proteomes" id="UP001589688"/>
    </source>
</evidence>
<keyword evidence="3" id="KW-0808">Transferase</keyword>
<dbReference type="PANTHER" id="PTHR43591">
    <property type="entry name" value="METHYLTRANSFERASE"/>
    <property type="match status" value="1"/>
</dbReference>
<evidence type="ECO:0000313" key="3">
    <source>
        <dbReference type="EMBL" id="MFB9897784.1"/>
    </source>
</evidence>
<dbReference type="Pfam" id="PF08241">
    <property type="entry name" value="Methyltransf_11"/>
    <property type="match status" value="1"/>
</dbReference>
<keyword evidence="4" id="KW-1185">Reference proteome</keyword>
<reference evidence="3 4" key="1">
    <citation type="submission" date="2024-09" db="EMBL/GenBank/DDBJ databases">
        <authorList>
            <person name="Sun Q."/>
            <person name="Mori K."/>
        </authorList>
    </citation>
    <scope>NUCLEOTIDE SEQUENCE [LARGE SCALE GENOMIC DNA]</scope>
    <source>
        <strain evidence="3 4">ATCC 51272</strain>
    </source>
</reference>
<keyword evidence="3" id="KW-0489">Methyltransferase</keyword>
<name>A0ABV5ZNN4_9BACT</name>
<dbReference type="EC" id="2.1.1.-" evidence="3"/>
<dbReference type="Gene3D" id="3.40.50.150">
    <property type="entry name" value="Vaccinia Virus protein VP39"/>
    <property type="match status" value="1"/>
</dbReference>
<protein>
    <submittedName>
        <fullName evidence="3">Class I SAM-dependent methyltransferase</fullName>
        <ecNumber evidence="3">2.1.1.-</ecNumber>
    </submittedName>
</protein>
<dbReference type="CDD" id="cd02440">
    <property type="entry name" value="AdoMet_MTases"/>
    <property type="match status" value="1"/>
</dbReference>
<comment type="caution">
    <text evidence="3">The sequence shown here is derived from an EMBL/GenBank/DDBJ whole genome shotgun (WGS) entry which is preliminary data.</text>
</comment>
<keyword evidence="1" id="KW-0472">Membrane</keyword>
<dbReference type="EMBL" id="JBHLZF010000002">
    <property type="protein sequence ID" value="MFB9897784.1"/>
    <property type="molecule type" value="Genomic_DNA"/>
</dbReference>
<gene>
    <name evidence="3" type="ORF">ACFFK8_08265</name>
</gene>
<proteinExistence type="predicted"/>
<evidence type="ECO:0000259" key="2">
    <source>
        <dbReference type="Pfam" id="PF08241"/>
    </source>
</evidence>
<accession>A0ABV5ZNN4</accession>
<dbReference type="SUPFAM" id="SSF53335">
    <property type="entry name" value="S-adenosyl-L-methionine-dependent methyltransferases"/>
    <property type="match status" value="1"/>
</dbReference>
<keyword evidence="1" id="KW-1133">Transmembrane helix</keyword>
<organism evidence="3 4">
    <name type="scientific">Hallella seregens ATCC 51272</name>
    <dbReference type="NCBI Taxonomy" id="1336250"/>
    <lineage>
        <taxon>Bacteria</taxon>
        <taxon>Pseudomonadati</taxon>
        <taxon>Bacteroidota</taxon>
        <taxon>Bacteroidia</taxon>
        <taxon>Bacteroidales</taxon>
        <taxon>Prevotellaceae</taxon>
        <taxon>Hallella</taxon>
    </lineage>
</organism>
<dbReference type="GO" id="GO:0008168">
    <property type="term" value="F:methyltransferase activity"/>
    <property type="evidence" value="ECO:0007669"/>
    <property type="project" value="UniProtKB-KW"/>
</dbReference>
<keyword evidence="1" id="KW-0812">Transmembrane</keyword>
<dbReference type="Proteomes" id="UP001589688">
    <property type="component" value="Unassembled WGS sequence"/>
</dbReference>
<dbReference type="InterPro" id="IPR013216">
    <property type="entry name" value="Methyltransf_11"/>
</dbReference>
<feature type="transmembrane region" description="Helical" evidence="1">
    <location>
        <begin position="42"/>
        <end position="63"/>
    </location>
</feature>
<dbReference type="InterPro" id="IPR029063">
    <property type="entry name" value="SAM-dependent_MTases_sf"/>
</dbReference>
<evidence type="ECO:0000256" key="1">
    <source>
        <dbReference type="SAM" id="Phobius"/>
    </source>
</evidence>
<dbReference type="GO" id="GO:0032259">
    <property type="term" value="P:methylation"/>
    <property type="evidence" value="ECO:0007669"/>
    <property type="project" value="UniProtKB-KW"/>
</dbReference>
<feature type="transmembrane region" description="Helical" evidence="1">
    <location>
        <begin position="12"/>
        <end position="36"/>
    </location>
</feature>